<dbReference type="InterPro" id="IPR040256">
    <property type="entry name" value="At4g02000-like"/>
</dbReference>
<proteinExistence type="predicted"/>
<organism evidence="2 3">
    <name type="scientific">Tanacetum coccineum</name>
    <dbReference type="NCBI Taxonomy" id="301880"/>
    <lineage>
        <taxon>Eukaryota</taxon>
        <taxon>Viridiplantae</taxon>
        <taxon>Streptophyta</taxon>
        <taxon>Embryophyta</taxon>
        <taxon>Tracheophyta</taxon>
        <taxon>Spermatophyta</taxon>
        <taxon>Magnoliopsida</taxon>
        <taxon>eudicotyledons</taxon>
        <taxon>Gunneridae</taxon>
        <taxon>Pentapetalae</taxon>
        <taxon>asterids</taxon>
        <taxon>campanulids</taxon>
        <taxon>Asterales</taxon>
        <taxon>Asteraceae</taxon>
        <taxon>Asteroideae</taxon>
        <taxon>Anthemideae</taxon>
        <taxon>Anthemidinae</taxon>
        <taxon>Tanacetum</taxon>
    </lineage>
</organism>
<evidence type="ECO:0000256" key="1">
    <source>
        <dbReference type="SAM" id="MobiDB-lite"/>
    </source>
</evidence>
<sequence>MNTFKDGFDAIHRKIGNGGTNPVSFASIFMDNTPKKTVQLSKLSNEESIEGADVAIPLAVVDDAKYGLERVMLHNGFFFFQFSTREGMEQVLENGPCLNRLVPTILNTWMPNTKLKKDEITAAPVWVKLHNVPIVAYSKVGLTLIEVSSKKALMESLVMAIPFQNRSGHSMETIKIEYEWQPSRCDTCKIFDHIDDQCPKKVKVVVPTQESDDGFVEVTHHKEAASQSNAFSALEEDNGNPMDDLVDETRKKVEVPPKKTLRLTGPPPPPPPDGAGSSSRHRHRCESSM</sequence>
<reference evidence="2" key="1">
    <citation type="journal article" date="2022" name="Int. J. Mol. Sci.">
        <title>Draft Genome of Tanacetum Coccineum: Genomic Comparison of Closely Related Tanacetum-Family Plants.</title>
        <authorList>
            <person name="Yamashiro T."/>
            <person name="Shiraishi A."/>
            <person name="Nakayama K."/>
            <person name="Satake H."/>
        </authorList>
    </citation>
    <scope>NUCLEOTIDE SEQUENCE</scope>
</reference>
<accession>A0ABQ5BFR4</accession>
<comment type="caution">
    <text evidence="2">The sequence shown here is derived from an EMBL/GenBank/DDBJ whole genome shotgun (WGS) entry which is preliminary data.</text>
</comment>
<protein>
    <submittedName>
        <fullName evidence="2">Zinc knuckle CX2CX4HX4C containing protein</fullName>
    </submittedName>
</protein>
<keyword evidence="3" id="KW-1185">Reference proteome</keyword>
<name>A0ABQ5BFR4_9ASTR</name>
<dbReference type="Proteomes" id="UP001151760">
    <property type="component" value="Unassembled WGS sequence"/>
</dbReference>
<evidence type="ECO:0000313" key="3">
    <source>
        <dbReference type="Proteomes" id="UP001151760"/>
    </source>
</evidence>
<gene>
    <name evidence="2" type="ORF">Tco_0859478</name>
</gene>
<dbReference type="PANTHER" id="PTHR31286">
    <property type="entry name" value="GLYCINE-RICH CELL WALL STRUCTURAL PROTEIN 1.8-LIKE"/>
    <property type="match status" value="1"/>
</dbReference>
<feature type="compositionally biased region" description="Basic residues" evidence="1">
    <location>
        <begin position="279"/>
        <end position="289"/>
    </location>
</feature>
<dbReference type="EMBL" id="BQNB010013147">
    <property type="protein sequence ID" value="GJT12436.1"/>
    <property type="molecule type" value="Genomic_DNA"/>
</dbReference>
<dbReference type="PANTHER" id="PTHR31286:SF99">
    <property type="entry name" value="DUF4283 DOMAIN-CONTAINING PROTEIN"/>
    <property type="match status" value="1"/>
</dbReference>
<feature type="region of interest" description="Disordered" evidence="1">
    <location>
        <begin position="223"/>
        <end position="289"/>
    </location>
</feature>
<feature type="compositionally biased region" description="Basic and acidic residues" evidence="1">
    <location>
        <begin position="247"/>
        <end position="257"/>
    </location>
</feature>
<evidence type="ECO:0000313" key="2">
    <source>
        <dbReference type="EMBL" id="GJT12436.1"/>
    </source>
</evidence>
<reference evidence="2" key="2">
    <citation type="submission" date="2022-01" db="EMBL/GenBank/DDBJ databases">
        <authorList>
            <person name="Yamashiro T."/>
            <person name="Shiraishi A."/>
            <person name="Satake H."/>
            <person name="Nakayama K."/>
        </authorList>
    </citation>
    <scope>NUCLEOTIDE SEQUENCE</scope>
</reference>